<evidence type="ECO:0000313" key="17">
    <source>
        <dbReference type="Proteomes" id="UP001143364"/>
    </source>
</evidence>
<reference evidence="16" key="2">
    <citation type="submission" date="2023-01" db="EMBL/GenBank/DDBJ databases">
        <authorList>
            <person name="Sun Q."/>
            <person name="Evtushenko L."/>
        </authorList>
    </citation>
    <scope>NUCLEOTIDE SEQUENCE</scope>
    <source>
        <strain evidence="16">VKM B-2555</strain>
    </source>
</reference>
<evidence type="ECO:0000256" key="11">
    <source>
        <dbReference type="ARBA" id="ARBA00023014"/>
    </source>
</evidence>
<dbReference type="InterPro" id="IPR023170">
    <property type="entry name" value="HhH_base_excis_C"/>
</dbReference>
<dbReference type="GO" id="GO:0000701">
    <property type="term" value="F:purine-specific mismatch base pair DNA N-glycosylase activity"/>
    <property type="evidence" value="ECO:0007669"/>
    <property type="project" value="UniProtKB-EC"/>
</dbReference>
<dbReference type="Gene3D" id="3.90.79.10">
    <property type="entry name" value="Nucleoside Triphosphate Pyrophosphohydrolase"/>
    <property type="match status" value="1"/>
</dbReference>
<dbReference type="GO" id="GO:0006298">
    <property type="term" value="P:mismatch repair"/>
    <property type="evidence" value="ECO:0007669"/>
    <property type="project" value="TreeGrafter"/>
</dbReference>
<dbReference type="InterPro" id="IPR004036">
    <property type="entry name" value="Endonuclease-III-like_CS2"/>
</dbReference>
<comment type="function">
    <text evidence="2">Adenine glycosylase active on G-A mispairs. MutY also corrects error-prone DNA synthesis past GO lesions which are due to the oxidatively damaged form of guanine: 7,8-dihydro-8-oxoguanine (8-oxo-dGTP).</text>
</comment>
<dbReference type="GO" id="GO:0006284">
    <property type="term" value="P:base-excision repair"/>
    <property type="evidence" value="ECO:0007669"/>
    <property type="project" value="UniProtKB-UniRule"/>
</dbReference>
<evidence type="ECO:0000256" key="2">
    <source>
        <dbReference type="ARBA" id="ARBA00002933"/>
    </source>
</evidence>
<keyword evidence="13 14" id="KW-0326">Glycosidase</keyword>
<dbReference type="InterPro" id="IPR015797">
    <property type="entry name" value="NUDIX_hydrolase-like_dom_sf"/>
</dbReference>
<dbReference type="InterPro" id="IPR005760">
    <property type="entry name" value="A/G_AdeGlyc_MutY"/>
</dbReference>
<keyword evidence="11" id="KW-0411">Iron-sulfur</keyword>
<dbReference type="RefSeq" id="WP_271204913.1">
    <property type="nucleotide sequence ID" value="NZ_BSFK01000010.1"/>
</dbReference>
<dbReference type="InterPro" id="IPR044298">
    <property type="entry name" value="MIG/MutY"/>
</dbReference>
<comment type="catalytic activity">
    <reaction evidence="1 14">
        <text>Hydrolyzes free adenine bases from 7,8-dihydro-8-oxoguanine:adenine mismatched double-stranded DNA, leaving an apurinic site.</text>
        <dbReference type="EC" id="3.2.2.31"/>
    </reaction>
</comment>
<dbReference type="InterPro" id="IPR011257">
    <property type="entry name" value="DNA_glycosylase"/>
</dbReference>
<dbReference type="PANTHER" id="PTHR42944">
    <property type="entry name" value="ADENINE DNA GLYCOSYLASE"/>
    <property type="match status" value="1"/>
</dbReference>
<dbReference type="Gene3D" id="1.10.340.30">
    <property type="entry name" value="Hypothetical protein, domain 2"/>
    <property type="match status" value="1"/>
</dbReference>
<keyword evidence="7" id="KW-0479">Metal-binding</keyword>
<dbReference type="InterPro" id="IPR000445">
    <property type="entry name" value="HhH_motif"/>
</dbReference>
<dbReference type="Pfam" id="PF14815">
    <property type="entry name" value="NUDIX_4"/>
    <property type="match status" value="1"/>
</dbReference>
<evidence type="ECO:0000256" key="7">
    <source>
        <dbReference type="ARBA" id="ARBA00022723"/>
    </source>
</evidence>
<evidence type="ECO:0000256" key="12">
    <source>
        <dbReference type="ARBA" id="ARBA00023204"/>
    </source>
</evidence>
<dbReference type="AlphaFoldDB" id="A0A9W6JK96"/>
<evidence type="ECO:0000256" key="13">
    <source>
        <dbReference type="ARBA" id="ARBA00023295"/>
    </source>
</evidence>
<dbReference type="GO" id="GO:0032357">
    <property type="term" value="F:oxidized purine DNA binding"/>
    <property type="evidence" value="ECO:0007669"/>
    <property type="project" value="TreeGrafter"/>
</dbReference>
<dbReference type="PROSITE" id="PS00764">
    <property type="entry name" value="ENDONUCLEASE_III_1"/>
    <property type="match status" value="1"/>
</dbReference>
<evidence type="ECO:0000256" key="3">
    <source>
        <dbReference type="ARBA" id="ARBA00008343"/>
    </source>
</evidence>
<dbReference type="InterPro" id="IPR003265">
    <property type="entry name" value="HhH-GPD_domain"/>
</dbReference>
<dbReference type="NCBIfam" id="TIGR01084">
    <property type="entry name" value="mutY"/>
    <property type="match status" value="1"/>
</dbReference>
<dbReference type="EMBL" id="BSFK01000010">
    <property type="protein sequence ID" value="GLK77078.1"/>
    <property type="molecule type" value="Genomic_DNA"/>
</dbReference>
<dbReference type="CDD" id="cd03431">
    <property type="entry name" value="NUDIX_DNA_Glycosylase_C-MutY"/>
    <property type="match status" value="1"/>
</dbReference>
<reference evidence="16" key="1">
    <citation type="journal article" date="2014" name="Int. J. Syst. Evol. Microbiol.">
        <title>Complete genome sequence of Corynebacterium casei LMG S-19264T (=DSM 44701T), isolated from a smear-ripened cheese.</title>
        <authorList>
            <consortium name="US DOE Joint Genome Institute (JGI-PGF)"/>
            <person name="Walter F."/>
            <person name="Albersmeier A."/>
            <person name="Kalinowski J."/>
            <person name="Ruckert C."/>
        </authorList>
    </citation>
    <scope>NUCLEOTIDE SEQUENCE</scope>
    <source>
        <strain evidence="16">VKM B-2555</strain>
    </source>
</reference>
<evidence type="ECO:0000256" key="4">
    <source>
        <dbReference type="ARBA" id="ARBA00012045"/>
    </source>
</evidence>
<evidence type="ECO:0000256" key="9">
    <source>
        <dbReference type="ARBA" id="ARBA00022801"/>
    </source>
</evidence>
<protein>
    <recommendedName>
        <fullName evidence="5 14">Adenine DNA glycosylase</fullName>
        <ecNumber evidence="4 14">3.2.2.31</ecNumber>
    </recommendedName>
</protein>
<accession>A0A9W6JK96</accession>
<keyword evidence="6" id="KW-0004">4Fe-4S</keyword>
<keyword evidence="10 14" id="KW-0408">Iron</keyword>
<dbReference type="SUPFAM" id="SSF55811">
    <property type="entry name" value="Nudix"/>
    <property type="match status" value="1"/>
</dbReference>
<name>A0A9W6JK96_9HYPH</name>
<comment type="caution">
    <text evidence="16">The sequence shown here is derived from an EMBL/GenBank/DDBJ whole genome shotgun (WGS) entry which is preliminary data.</text>
</comment>
<dbReference type="Pfam" id="PF00730">
    <property type="entry name" value="HhH-GPD"/>
    <property type="match status" value="1"/>
</dbReference>
<dbReference type="FunFam" id="1.10.340.30:FF:000002">
    <property type="entry name" value="Adenine DNA glycosylase"/>
    <property type="match status" value="1"/>
</dbReference>
<evidence type="ECO:0000256" key="6">
    <source>
        <dbReference type="ARBA" id="ARBA00022485"/>
    </source>
</evidence>
<comment type="cofactor">
    <cofactor evidence="14">
        <name>[4Fe-4S] cluster</name>
        <dbReference type="ChEBI" id="CHEBI:49883"/>
    </cofactor>
    <text evidence="14">Binds 1 [4Fe-4S] cluster.</text>
</comment>
<evidence type="ECO:0000256" key="5">
    <source>
        <dbReference type="ARBA" id="ARBA00022023"/>
    </source>
</evidence>
<dbReference type="InterPro" id="IPR029119">
    <property type="entry name" value="MutY_C"/>
</dbReference>
<evidence type="ECO:0000256" key="10">
    <source>
        <dbReference type="ARBA" id="ARBA00023004"/>
    </source>
</evidence>
<keyword evidence="9" id="KW-0378">Hydrolase</keyword>
<keyword evidence="12" id="KW-0234">DNA repair</keyword>
<dbReference type="Pfam" id="PF00633">
    <property type="entry name" value="HHH"/>
    <property type="match status" value="1"/>
</dbReference>
<evidence type="ECO:0000313" key="16">
    <source>
        <dbReference type="EMBL" id="GLK77078.1"/>
    </source>
</evidence>
<keyword evidence="17" id="KW-1185">Reference proteome</keyword>
<dbReference type="GO" id="GO:0034039">
    <property type="term" value="F:8-oxo-7,8-dihydroguanine DNA N-glycosylase activity"/>
    <property type="evidence" value="ECO:0007669"/>
    <property type="project" value="TreeGrafter"/>
</dbReference>
<dbReference type="PANTHER" id="PTHR42944:SF1">
    <property type="entry name" value="ADENINE DNA GLYCOSYLASE"/>
    <property type="match status" value="1"/>
</dbReference>
<dbReference type="PROSITE" id="PS01155">
    <property type="entry name" value="ENDONUCLEASE_III_2"/>
    <property type="match status" value="1"/>
</dbReference>
<keyword evidence="8 14" id="KW-0227">DNA damage</keyword>
<feature type="domain" description="HhH-GPD" evidence="15">
    <location>
        <begin position="48"/>
        <end position="197"/>
    </location>
</feature>
<comment type="similarity">
    <text evidence="3 14">Belongs to the Nth/MutY family.</text>
</comment>
<dbReference type="GO" id="GO:0035485">
    <property type="term" value="F:adenine/guanine mispair binding"/>
    <property type="evidence" value="ECO:0007669"/>
    <property type="project" value="TreeGrafter"/>
</dbReference>
<proteinExistence type="inferred from homology"/>
<evidence type="ECO:0000256" key="14">
    <source>
        <dbReference type="RuleBase" id="RU365096"/>
    </source>
</evidence>
<dbReference type="Proteomes" id="UP001143364">
    <property type="component" value="Unassembled WGS sequence"/>
</dbReference>
<evidence type="ECO:0000256" key="8">
    <source>
        <dbReference type="ARBA" id="ARBA00022763"/>
    </source>
</evidence>
<evidence type="ECO:0000259" key="15">
    <source>
        <dbReference type="SMART" id="SM00478"/>
    </source>
</evidence>
<dbReference type="SMART" id="SM00478">
    <property type="entry name" value="ENDO3c"/>
    <property type="match status" value="1"/>
</dbReference>
<dbReference type="CDD" id="cd00056">
    <property type="entry name" value="ENDO3c"/>
    <property type="match status" value="1"/>
</dbReference>
<dbReference type="Gene3D" id="1.10.1670.10">
    <property type="entry name" value="Helix-hairpin-Helix base-excision DNA repair enzymes (C-terminal)"/>
    <property type="match status" value="1"/>
</dbReference>
<dbReference type="GO" id="GO:0051539">
    <property type="term" value="F:4 iron, 4 sulfur cluster binding"/>
    <property type="evidence" value="ECO:0007669"/>
    <property type="project" value="UniProtKB-UniRule"/>
</dbReference>
<sequence>MPQAAETPVRPDPDLLLAWYDRHRRTLPWRAPVGARADPYRVWLSEIMLQQTTVKAAGPYFLRFLERFPDVASLARAPLDDVLKLWAGLGYYSRARNLHACAQAVVALHGGRFPDTEAELLDLPGVGPYTAAAIAAIAFDRPAVVVDGNVERVMARLFAVEEPMPAAKPRLRRLAAEVAPVRRPGDYAQATMDLGATICTPKSPACALCPWDDPCRARAGGAPQTYPRKTAKAARPQRFGVAYWVERADGAVLVRARPLKGLLGGMTEIPTGAWDEAIDLSAPLAALAREAPVAGRWRRLPGEVEHVFSHFALRLAVLACDAPAGLKAPPGARWAARDALDGEALPSVFRKVAALARAEFSRKA</sequence>
<dbReference type="SUPFAM" id="SSF48150">
    <property type="entry name" value="DNA-glycosylase"/>
    <property type="match status" value="1"/>
</dbReference>
<dbReference type="InterPro" id="IPR004035">
    <property type="entry name" value="Endouclease-III_FeS-bd_BS"/>
</dbReference>
<evidence type="ECO:0000256" key="1">
    <source>
        <dbReference type="ARBA" id="ARBA00000843"/>
    </source>
</evidence>
<gene>
    <name evidence="16" type="primary">mutY</name>
    <name evidence="16" type="ORF">GCM10008171_23320</name>
</gene>
<dbReference type="EC" id="3.2.2.31" evidence="4 14"/>
<organism evidence="16 17">
    <name type="scientific">Methylopila jiangsuensis</name>
    <dbReference type="NCBI Taxonomy" id="586230"/>
    <lineage>
        <taxon>Bacteria</taxon>
        <taxon>Pseudomonadati</taxon>
        <taxon>Pseudomonadota</taxon>
        <taxon>Alphaproteobacteria</taxon>
        <taxon>Hyphomicrobiales</taxon>
        <taxon>Methylopilaceae</taxon>
        <taxon>Methylopila</taxon>
    </lineage>
</organism>
<dbReference type="GO" id="GO:0046872">
    <property type="term" value="F:metal ion binding"/>
    <property type="evidence" value="ECO:0007669"/>
    <property type="project" value="UniProtKB-UniRule"/>
</dbReference>